<comment type="subcellular location">
    <subcellularLocation>
        <location evidence="3">Secreted</location>
    </subcellularLocation>
    <subcellularLocation>
        <location evidence="3">Bacterial flagellum</location>
    </subcellularLocation>
</comment>
<keyword evidence="2 3" id="KW-0975">Bacterial flagellum</keyword>
<evidence type="ECO:0000259" key="4">
    <source>
        <dbReference type="Pfam" id="PF00669"/>
    </source>
</evidence>
<dbReference type="Pfam" id="PF07196">
    <property type="entry name" value="Flagellin_IN"/>
    <property type="match status" value="1"/>
</dbReference>
<dbReference type="EMBL" id="NVUS01000010">
    <property type="protein sequence ID" value="PCJ00774.1"/>
    <property type="molecule type" value="Genomic_DNA"/>
</dbReference>
<evidence type="ECO:0000259" key="5">
    <source>
        <dbReference type="Pfam" id="PF00700"/>
    </source>
</evidence>
<dbReference type="GO" id="GO:0005198">
    <property type="term" value="F:structural molecule activity"/>
    <property type="evidence" value="ECO:0007669"/>
    <property type="project" value="UniProtKB-UniRule"/>
</dbReference>
<dbReference type="InterPro" id="IPR046358">
    <property type="entry name" value="Flagellin_C"/>
</dbReference>
<dbReference type="PANTHER" id="PTHR42792">
    <property type="entry name" value="FLAGELLIN"/>
    <property type="match status" value="1"/>
</dbReference>
<dbReference type="InterPro" id="IPR001029">
    <property type="entry name" value="Flagellin_N"/>
</dbReference>
<dbReference type="AlphaFoldDB" id="A0A2A4Z0X1"/>
<evidence type="ECO:0000256" key="2">
    <source>
        <dbReference type="ARBA" id="ARBA00023143"/>
    </source>
</evidence>
<feature type="domain" description="Flagellin C-terminal" evidence="5">
    <location>
        <begin position="302"/>
        <end position="387"/>
    </location>
</feature>
<dbReference type="GO" id="GO:0005576">
    <property type="term" value="C:extracellular region"/>
    <property type="evidence" value="ECO:0007669"/>
    <property type="project" value="UniProtKB-SubCell"/>
</dbReference>
<dbReference type="GO" id="GO:0009288">
    <property type="term" value="C:bacterial-type flagellum"/>
    <property type="evidence" value="ECO:0007669"/>
    <property type="project" value="UniProtKB-SubCell"/>
</dbReference>
<evidence type="ECO:0000313" key="6">
    <source>
        <dbReference type="EMBL" id="PCJ00774.1"/>
    </source>
</evidence>
<proteinExistence type="inferred from homology"/>
<dbReference type="PANTHER" id="PTHR42792:SF2">
    <property type="entry name" value="FLAGELLIN"/>
    <property type="match status" value="1"/>
</dbReference>
<protein>
    <recommendedName>
        <fullName evidence="3">Flagellin</fullName>
    </recommendedName>
</protein>
<dbReference type="InterPro" id="IPR010810">
    <property type="entry name" value="Flagellin_hook_IN_motif"/>
</dbReference>
<comment type="function">
    <text evidence="3">Flagellin is the subunit protein which polymerizes to form the filaments of bacterial flagella.</text>
</comment>
<accession>A0A2A4Z0X1</accession>
<comment type="caution">
    <text evidence="6">The sequence shown here is derived from an EMBL/GenBank/DDBJ whole genome shotgun (WGS) entry which is preliminary data.</text>
</comment>
<feature type="domain" description="Flagellin N-terminal" evidence="4">
    <location>
        <begin position="12"/>
        <end position="116"/>
    </location>
</feature>
<dbReference type="SUPFAM" id="SSF64518">
    <property type="entry name" value="Phase 1 flagellin"/>
    <property type="match status" value="1"/>
</dbReference>
<dbReference type="Pfam" id="PF00669">
    <property type="entry name" value="Flagellin_N"/>
    <property type="match status" value="1"/>
</dbReference>
<comment type="similarity">
    <text evidence="1 3">Belongs to the bacterial flagellin family.</text>
</comment>
<reference evidence="6" key="2">
    <citation type="journal article" date="2018" name="ISME J.">
        <title>A dynamic microbial community with high functional redundancy inhabits the cold, oxic subseafloor aquifer.</title>
        <authorList>
            <person name="Tully B.J."/>
            <person name="Wheat C.G."/>
            <person name="Glazer B.T."/>
            <person name="Huber J.A."/>
        </authorList>
    </citation>
    <scope>NUCLEOTIDE SEQUENCE</scope>
    <source>
        <strain evidence="6">NORP83</strain>
    </source>
</reference>
<evidence type="ECO:0000256" key="1">
    <source>
        <dbReference type="ARBA" id="ARBA00005709"/>
    </source>
</evidence>
<dbReference type="Pfam" id="PF00700">
    <property type="entry name" value="Flagellin_C"/>
    <property type="match status" value="1"/>
</dbReference>
<evidence type="ECO:0000256" key="3">
    <source>
        <dbReference type="RuleBase" id="RU362073"/>
    </source>
</evidence>
<dbReference type="Gene3D" id="1.20.1330.10">
    <property type="entry name" value="f41 fragment of flagellin, N-terminal domain"/>
    <property type="match status" value="1"/>
</dbReference>
<keyword evidence="3" id="KW-0964">Secreted</keyword>
<sequence>MEGVTLSKAVRQNLNAMQSTAKMMSETQNRLATGKKVNSALDNPTNFFTASALDSRASDLNSLMDSVGNAVKTLEAADNGVKAIKKLVESAQGTARQALQAAKGDSNGDGVSATQTSSVTAVSLTADDTLDFSVASGSVHTIKFEAADMASVEASAAKINAEDGLGITASVDGSGKLVLTSDTFGDAITVATGSTGTSGVVAELMGTAVVVAGTAETFADSPTRKTLEAEYDNLLKQIDQLTSDASFNGNNFLDGDDLKVTFNETGTSSLTIKGVDTSSSGLGLSANTTGDFQDETKIEAVLKTLDSAVTKLRSNASTFGSNLSVVQARKDFTANMINTLETGAANLVLADINKEGANLLALQTRQQLSTTALSMASQADQAVLSLF</sequence>
<gene>
    <name evidence="6" type="ORF">COB13_09195</name>
</gene>
<dbReference type="InterPro" id="IPR001492">
    <property type="entry name" value="Flagellin"/>
</dbReference>
<reference key="1">
    <citation type="submission" date="2017-08" db="EMBL/GenBank/DDBJ databases">
        <title>A dynamic microbial community with high functional redundancy inhabits the cold, oxic subseafloor aquifer.</title>
        <authorList>
            <person name="Tully B.J."/>
            <person name="Wheat C.G."/>
            <person name="Glazer B.T."/>
            <person name="Huber J.A."/>
        </authorList>
    </citation>
    <scope>NUCLEOTIDE SEQUENCE [LARGE SCALE GENOMIC DNA]</scope>
</reference>
<name>A0A2A4Z0X1_9PROT</name>
<organism evidence="6">
    <name type="scientific">OCS116 cluster bacterium</name>
    <dbReference type="NCBI Taxonomy" id="2030921"/>
    <lineage>
        <taxon>Bacteria</taxon>
        <taxon>Pseudomonadati</taxon>
        <taxon>Pseudomonadota</taxon>
        <taxon>Alphaproteobacteria</taxon>
        <taxon>OCS116 cluster</taxon>
    </lineage>
</organism>